<gene>
    <name evidence="2" type="ORF">EJ02DRAFT_38946</name>
</gene>
<dbReference type="PANTHER" id="PTHR39602:SF2">
    <property type="entry name" value="ACW-9"/>
    <property type="match status" value="1"/>
</dbReference>
<keyword evidence="3" id="KW-1185">Reference proteome</keyword>
<feature type="signal peptide" evidence="1">
    <location>
        <begin position="1"/>
        <end position="18"/>
    </location>
</feature>
<dbReference type="AlphaFoldDB" id="A0A6A5SEI4"/>
<keyword evidence="1" id="KW-0732">Signal</keyword>
<evidence type="ECO:0000256" key="1">
    <source>
        <dbReference type="SAM" id="SignalP"/>
    </source>
</evidence>
<reference evidence="2" key="1">
    <citation type="journal article" date="2020" name="Stud. Mycol.">
        <title>101 Dothideomycetes genomes: a test case for predicting lifestyles and emergence of pathogens.</title>
        <authorList>
            <person name="Haridas S."/>
            <person name="Albert R."/>
            <person name="Binder M."/>
            <person name="Bloem J."/>
            <person name="Labutti K."/>
            <person name="Salamov A."/>
            <person name="Andreopoulos B."/>
            <person name="Baker S."/>
            <person name="Barry K."/>
            <person name="Bills G."/>
            <person name="Bluhm B."/>
            <person name="Cannon C."/>
            <person name="Castanera R."/>
            <person name="Culley D."/>
            <person name="Daum C."/>
            <person name="Ezra D."/>
            <person name="Gonzalez J."/>
            <person name="Henrissat B."/>
            <person name="Kuo A."/>
            <person name="Liang C."/>
            <person name="Lipzen A."/>
            <person name="Lutzoni F."/>
            <person name="Magnuson J."/>
            <person name="Mondo S."/>
            <person name="Nolan M."/>
            <person name="Ohm R."/>
            <person name="Pangilinan J."/>
            <person name="Park H.-J."/>
            <person name="Ramirez L."/>
            <person name="Alfaro M."/>
            <person name="Sun H."/>
            <person name="Tritt A."/>
            <person name="Yoshinaga Y."/>
            <person name="Zwiers L.-H."/>
            <person name="Turgeon B."/>
            <person name="Goodwin S."/>
            <person name="Spatafora J."/>
            <person name="Crous P."/>
            <person name="Grigoriev I."/>
        </authorList>
    </citation>
    <scope>NUCLEOTIDE SEQUENCE</scope>
    <source>
        <strain evidence="2">CBS 161.51</strain>
    </source>
</reference>
<sequence length="219" mass="21897">MLSNTLAIALILSSAASAIPALHERQQTEACQSAYNACLAAGTPQVACSCTLTTCAGEDNERLREYCSSATAGLSKPTSFSSIPGIPGGCNPAHPGSCPSSYFDTTMMPKVPEPTGGACPAVIVHTMTVTLPMVPVAAFSSIPGIPGGCNPAHPGSCPSSYFDTTTATPAAFTSIPGIPGGCNPAHPGSCPSSYFDTTSTVSSVPTPAPIVSGYSGSGY</sequence>
<protein>
    <recommendedName>
        <fullName evidence="4">Extracellular membrane protein CFEM domain-containing protein</fullName>
    </recommendedName>
</protein>
<dbReference type="Proteomes" id="UP000800038">
    <property type="component" value="Unassembled WGS sequence"/>
</dbReference>
<organism evidence="2 3">
    <name type="scientific">Clathrospora elynae</name>
    <dbReference type="NCBI Taxonomy" id="706981"/>
    <lineage>
        <taxon>Eukaryota</taxon>
        <taxon>Fungi</taxon>
        <taxon>Dikarya</taxon>
        <taxon>Ascomycota</taxon>
        <taxon>Pezizomycotina</taxon>
        <taxon>Dothideomycetes</taxon>
        <taxon>Pleosporomycetidae</taxon>
        <taxon>Pleosporales</taxon>
        <taxon>Diademaceae</taxon>
        <taxon>Clathrospora</taxon>
    </lineage>
</organism>
<proteinExistence type="predicted"/>
<evidence type="ECO:0008006" key="4">
    <source>
        <dbReference type="Google" id="ProtNLM"/>
    </source>
</evidence>
<name>A0A6A5SEI4_9PLEO</name>
<dbReference type="EMBL" id="ML976119">
    <property type="protein sequence ID" value="KAF1937968.1"/>
    <property type="molecule type" value="Genomic_DNA"/>
</dbReference>
<dbReference type="PANTHER" id="PTHR39602">
    <property type="entry name" value="ACW-9"/>
    <property type="match status" value="1"/>
</dbReference>
<feature type="chain" id="PRO_5025452089" description="Extracellular membrane protein CFEM domain-containing protein" evidence="1">
    <location>
        <begin position="19"/>
        <end position="219"/>
    </location>
</feature>
<evidence type="ECO:0000313" key="2">
    <source>
        <dbReference type="EMBL" id="KAF1937968.1"/>
    </source>
</evidence>
<dbReference type="OrthoDB" id="3836772at2759"/>
<accession>A0A6A5SEI4</accession>
<evidence type="ECO:0000313" key="3">
    <source>
        <dbReference type="Proteomes" id="UP000800038"/>
    </source>
</evidence>